<dbReference type="PROSITE" id="PS50110">
    <property type="entry name" value="RESPONSE_REGULATORY"/>
    <property type="match status" value="1"/>
</dbReference>
<feature type="domain" description="HTH luxR-type" evidence="3">
    <location>
        <begin position="144"/>
        <end position="209"/>
    </location>
</feature>
<evidence type="ECO:0000256" key="2">
    <source>
        <dbReference type="PROSITE-ProRule" id="PRU00169"/>
    </source>
</evidence>
<dbReference type="GO" id="GO:0006355">
    <property type="term" value="P:regulation of DNA-templated transcription"/>
    <property type="evidence" value="ECO:0007669"/>
    <property type="project" value="InterPro"/>
</dbReference>
<dbReference type="Proteomes" id="UP000198348">
    <property type="component" value="Unassembled WGS sequence"/>
</dbReference>
<dbReference type="AlphaFoldDB" id="A0A238VET2"/>
<dbReference type="SMART" id="SM00421">
    <property type="entry name" value="HTH_LUXR"/>
    <property type="match status" value="1"/>
</dbReference>
<dbReference type="SMART" id="SM00448">
    <property type="entry name" value="REC"/>
    <property type="match status" value="1"/>
</dbReference>
<proteinExistence type="predicted"/>
<dbReference type="PANTHER" id="PTHR43214">
    <property type="entry name" value="TWO-COMPONENT RESPONSE REGULATOR"/>
    <property type="match status" value="1"/>
</dbReference>
<keyword evidence="6" id="KW-1185">Reference proteome</keyword>
<dbReference type="InterPro" id="IPR001789">
    <property type="entry name" value="Sig_transdc_resp-reg_receiver"/>
</dbReference>
<keyword evidence="1" id="KW-0238">DNA-binding</keyword>
<reference evidence="5 6" key="1">
    <citation type="submission" date="2017-06" db="EMBL/GenBank/DDBJ databases">
        <authorList>
            <person name="Kim H.J."/>
            <person name="Triplett B.A."/>
        </authorList>
    </citation>
    <scope>NUCLEOTIDE SEQUENCE [LARGE SCALE GENOMIC DNA]</scope>
    <source>
        <strain evidence="5 6">DSM 45207</strain>
    </source>
</reference>
<name>A0A238VET2_9PSEU</name>
<evidence type="ECO:0000313" key="5">
    <source>
        <dbReference type="EMBL" id="SNR32664.1"/>
    </source>
</evidence>
<dbReference type="Gene3D" id="1.10.10.10">
    <property type="entry name" value="Winged helix-like DNA-binding domain superfamily/Winged helix DNA-binding domain"/>
    <property type="match status" value="1"/>
</dbReference>
<dbReference type="InterPro" id="IPR039420">
    <property type="entry name" value="WalR-like"/>
</dbReference>
<organism evidence="5 6">
    <name type="scientific">Haloechinothrix alba</name>
    <dbReference type="NCBI Taxonomy" id="664784"/>
    <lineage>
        <taxon>Bacteria</taxon>
        <taxon>Bacillati</taxon>
        <taxon>Actinomycetota</taxon>
        <taxon>Actinomycetes</taxon>
        <taxon>Pseudonocardiales</taxon>
        <taxon>Pseudonocardiaceae</taxon>
        <taxon>Haloechinothrix</taxon>
    </lineage>
</organism>
<dbReference type="InterPro" id="IPR011006">
    <property type="entry name" value="CheY-like_superfamily"/>
</dbReference>
<keyword evidence="2" id="KW-0597">Phosphoprotein</keyword>
<dbReference type="InterPro" id="IPR016032">
    <property type="entry name" value="Sig_transdc_resp-reg_C-effctor"/>
</dbReference>
<gene>
    <name evidence="5" type="ORF">SAMN06265360_102141</name>
</gene>
<feature type="modified residue" description="4-aspartylphosphate" evidence="2">
    <location>
        <position position="64"/>
    </location>
</feature>
<evidence type="ECO:0000259" key="3">
    <source>
        <dbReference type="PROSITE" id="PS50043"/>
    </source>
</evidence>
<dbReference type="InterPro" id="IPR000792">
    <property type="entry name" value="Tscrpt_reg_LuxR_C"/>
</dbReference>
<dbReference type="GO" id="GO:0003677">
    <property type="term" value="F:DNA binding"/>
    <property type="evidence" value="ECO:0007669"/>
    <property type="project" value="UniProtKB-KW"/>
</dbReference>
<dbReference type="RefSeq" id="WP_245818505.1">
    <property type="nucleotide sequence ID" value="NZ_FZNW01000002.1"/>
</dbReference>
<dbReference type="PRINTS" id="PR00038">
    <property type="entry name" value="HTHLUXR"/>
</dbReference>
<dbReference type="Pfam" id="PF00072">
    <property type="entry name" value="Response_reg"/>
    <property type="match status" value="1"/>
</dbReference>
<evidence type="ECO:0000256" key="1">
    <source>
        <dbReference type="ARBA" id="ARBA00023125"/>
    </source>
</evidence>
<feature type="domain" description="Response regulatory" evidence="4">
    <location>
        <begin position="13"/>
        <end position="129"/>
    </location>
</feature>
<dbReference type="SUPFAM" id="SSF46894">
    <property type="entry name" value="C-terminal effector domain of the bipartite response regulators"/>
    <property type="match status" value="1"/>
</dbReference>
<evidence type="ECO:0000259" key="4">
    <source>
        <dbReference type="PROSITE" id="PS50110"/>
    </source>
</evidence>
<accession>A0A238VET2</accession>
<dbReference type="GO" id="GO:0000160">
    <property type="term" value="P:phosphorelay signal transduction system"/>
    <property type="evidence" value="ECO:0007669"/>
    <property type="project" value="InterPro"/>
</dbReference>
<dbReference type="Pfam" id="PF00196">
    <property type="entry name" value="GerE"/>
    <property type="match status" value="1"/>
</dbReference>
<dbReference type="InterPro" id="IPR036388">
    <property type="entry name" value="WH-like_DNA-bd_sf"/>
</dbReference>
<dbReference type="SUPFAM" id="SSF52172">
    <property type="entry name" value="CheY-like"/>
    <property type="match status" value="1"/>
</dbReference>
<dbReference type="PANTHER" id="PTHR43214:SF42">
    <property type="entry name" value="TRANSCRIPTIONAL REGULATORY PROTEIN DESR"/>
    <property type="match status" value="1"/>
</dbReference>
<sequence length="211" mass="22657">MNIDESARARTIRVLLAEDEHLIRDALAAILELETDIEITARAATGQEALATAVRHRPDVAVLDLQLPDIGGLEVAERLATDLPECRMLVVTSHGRPGYLKKALSVGVLGFLPKTVRARVLAEAIRAVRDGRRYVDPELAGEAIGAGDSPLTPRESDVLEYAANGAGIEEIARRAALTVGTTRNYLSSATSKIGAANRHEACAIARRHGWI</sequence>
<dbReference type="EMBL" id="FZNW01000002">
    <property type="protein sequence ID" value="SNR32664.1"/>
    <property type="molecule type" value="Genomic_DNA"/>
</dbReference>
<dbReference type="PROSITE" id="PS50043">
    <property type="entry name" value="HTH_LUXR_2"/>
    <property type="match status" value="1"/>
</dbReference>
<evidence type="ECO:0000313" key="6">
    <source>
        <dbReference type="Proteomes" id="UP000198348"/>
    </source>
</evidence>
<dbReference type="Gene3D" id="3.40.50.2300">
    <property type="match status" value="1"/>
</dbReference>
<dbReference type="CDD" id="cd06170">
    <property type="entry name" value="LuxR_C_like"/>
    <property type="match status" value="1"/>
</dbReference>
<protein>
    <submittedName>
        <fullName evidence="5">Two component transcriptional regulator, LuxR family</fullName>
    </submittedName>
</protein>